<dbReference type="InterPro" id="IPR019546">
    <property type="entry name" value="TAT_signal_bac_arc"/>
</dbReference>
<sequence>MSQEELPSTNESLTNEIETTRRQFLGGIGAGTGLASSGLLAGGWSHRDDERLYHLDWSCVYDH</sequence>
<dbReference type="NCBIfam" id="TIGR01409">
    <property type="entry name" value="TAT_signal_seq"/>
    <property type="match status" value="1"/>
</dbReference>
<evidence type="ECO:0000313" key="2">
    <source>
        <dbReference type="Proteomes" id="UP000011531"/>
    </source>
</evidence>
<proteinExistence type="predicted"/>
<gene>
    <name evidence="1" type="ORF">C492_01363</name>
</gene>
<keyword evidence="2" id="KW-1185">Reference proteome</keyword>
<evidence type="ECO:0000313" key="1">
    <source>
        <dbReference type="EMBL" id="ELY66189.1"/>
    </source>
</evidence>
<reference evidence="1 2" key="1">
    <citation type="journal article" date="2014" name="PLoS Genet.">
        <title>Phylogenetically driven sequencing of extremely halophilic archaea reveals strategies for static and dynamic osmo-response.</title>
        <authorList>
            <person name="Becker E.A."/>
            <person name="Seitzer P.M."/>
            <person name="Tritt A."/>
            <person name="Larsen D."/>
            <person name="Krusor M."/>
            <person name="Yao A.I."/>
            <person name="Wu D."/>
            <person name="Madern D."/>
            <person name="Eisen J.A."/>
            <person name="Darling A.E."/>
            <person name="Facciotti M.T."/>
        </authorList>
    </citation>
    <scope>NUCLEOTIDE SEQUENCE [LARGE SCALE GENOMIC DNA]</scope>
    <source>
        <strain evidence="1 2">DSM 18795</strain>
    </source>
</reference>
<name>L9XWI0_9EURY</name>
<dbReference type="InterPro" id="IPR006311">
    <property type="entry name" value="TAT_signal"/>
</dbReference>
<organism evidence="1 2">
    <name type="scientific">Natronococcus jeotgali DSM 18795</name>
    <dbReference type="NCBI Taxonomy" id="1227498"/>
    <lineage>
        <taxon>Archaea</taxon>
        <taxon>Methanobacteriati</taxon>
        <taxon>Methanobacteriota</taxon>
        <taxon>Stenosarchaea group</taxon>
        <taxon>Halobacteria</taxon>
        <taxon>Halobacteriales</taxon>
        <taxon>Natrialbaceae</taxon>
        <taxon>Natronococcus</taxon>
    </lineage>
</organism>
<dbReference type="Proteomes" id="UP000011531">
    <property type="component" value="Unassembled WGS sequence"/>
</dbReference>
<dbReference type="PROSITE" id="PS51318">
    <property type="entry name" value="TAT"/>
    <property type="match status" value="1"/>
</dbReference>
<dbReference type="AlphaFoldDB" id="L9XWI0"/>
<protein>
    <submittedName>
        <fullName evidence="1">Uncharacterized protein</fullName>
    </submittedName>
</protein>
<comment type="caution">
    <text evidence="1">The sequence shown here is derived from an EMBL/GenBank/DDBJ whole genome shotgun (WGS) entry which is preliminary data.</text>
</comment>
<dbReference type="RefSeq" id="WP_008419784.1">
    <property type="nucleotide sequence ID" value="NZ_AOIA01000018.1"/>
</dbReference>
<dbReference type="EMBL" id="AOIA01000018">
    <property type="protein sequence ID" value="ELY66189.1"/>
    <property type="molecule type" value="Genomic_DNA"/>
</dbReference>
<accession>L9XWI0</accession>